<evidence type="ECO:0000313" key="1">
    <source>
        <dbReference type="EMBL" id="NLR29368.1"/>
    </source>
</evidence>
<reference evidence="1 2" key="1">
    <citation type="submission" date="2020-03" db="EMBL/GenBank/DDBJ databases">
        <authorList>
            <person name="Zhang Z."/>
            <person name="Guo Z."/>
            <person name="Hou Q."/>
            <person name="Shen X."/>
        </authorList>
    </citation>
    <scope>NUCLEOTIDE SEQUENCE [LARGE SCALE GENOMIC DNA]</scope>
    <source>
        <strain evidence="1 2">HBUAS51329</strain>
    </source>
</reference>
<organism evidence="1 2">
    <name type="scientific">Levilactobacillus tujiorum</name>
    <dbReference type="NCBI Taxonomy" id="2912243"/>
    <lineage>
        <taxon>Bacteria</taxon>
        <taxon>Bacillati</taxon>
        <taxon>Bacillota</taxon>
        <taxon>Bacilli</taxon>
        <taxon>Lactobacillales</taxon>
        <taxon>Lactobacillaceae</taxon>
        <taxon>Levilactobacillus</taxon>
    </lineage>
</organism>
<protein>
    <submittedName>
        <fullName evidence="1">Uncharacterized protein</fullName>
    </submittedName>
</protein>
<evidence type="ECO:0000313" key="2">
    <source>
        <dbReference type="Proteomes" id="UP000707477"/>
    </source>
</evidence>
<keyword evidence="2" id="KW-1185">Reference proteome</keyword>
<sequence length="102" mass="11378">MVPTLQGLRATQAIVTHPVQWQLLLALVQRPQTTGQLLHQLAVGHYGRGLWGLAQLQRHHLVVFHMKQWRWSLTATGATLRPILTAIQTCSTIQKGGNTNDV</sequence>
<dbReference type="RefSeq" id="WP_168849128.1">
    <property type="nucleotide sequence ID" value="NZ_JAAVSD010000008.1"/>
</dbReference>
<accession>A0ABX1L2W5</accession>
<proteinExistence type="predicted"/>
<dbReference type="Proteomes" id="UP000707477">
    <property type="component" value="Unassembled WGS sequence"/>
</dbReference>
<dbReference type="EMBL" id="JAAVSD010000008">
    <property type="protein sequence ID" value="NLR29368.1"/>
    <property type="molecule type" value="Genomic_DNA"/>
</dbReference>
<gene>
    <name evidence="1" type="ORF">HEQ44_04140</name>
</gene>
<comment type="caution">
    <text evidence="1">The sequence shown here is derived from an EMBL/GenBank/DDBJ whole genome shotgun (WGS) entry which is preliminary data.</text>
</comment>
<name>A0ABX1L2W5_9LACO</name>